<dbReference type="InterPro" id="IPR007785">
    <property type="entry name" value="Anamorsin"/>
</dbReference>
<comment type="domain">
    <text evidence="9">The N-terminal domain has structural similarity with S-adenosyl-L-methionine-dependent methyltransferases, but does not bind S-adenosyl-L-methionine. It is required for correct assembly of the 2 Fe-S clusters.</text>
</comment>
<protein>
    <submittedName>
        <fullName evidence="12">Uncharacterized protein</fullName>
    </submittedName>
</protein>
<evidence type="ECO:0000313" key="12">
    <source>
        <dbReference type="EMBL" id="CCH58726.1"/>
    </source>
</evidence>
<dbReference type="AlphaFoldDB" id="I2GX74"/>
<dbReference type="Gene3D" id="3.40.50.11000">
    <property type="entry name" value="Fe-S cluster assembly protein Dre2, N-terminal domain"/>
    <property type="match status" value="1"/>
</dbReference>
<name>I2GX74_HENB6</name>
<feature type="binding site" evidence="9">
    <location>
        <position position="242"/>
    </location>
    <ligand>
        <name>[2Fe-2S] cluster</name>
        <dbReference type="ChEBI" id="CHEBI:190135"/>
    </ligand>
</feature>
<evidence type="ECO:0000256" key="9">
    <source>
        <dbReference type="HAMAP-Rule" id="MF_03115"/>
    </source>
</evidence>
<keyword evidence="4 9" id="KW-0963">Cytoplasm</keyword>
<keyword evidence="6 9" id="KW-0408">Iron</keyword>
<dbReference type="Proteomes" id="UP000002866">
    <property type="component" value="Chromosome 1"/>
</dbReference>
<sequence length="328" mass="35905">MKNGLLIIHPAITTTPEKVEIQKNLAESQNVNIDNQYLITKIQDESVSLINDNYDVVYYLTPEKLEDMKFSERLISTIGKSMKIGGQFFGLSDKFKLNALLNGFIVIPEEQSEGLGYHWVKKEDKNSSQAAAVSLAPVSLKKKSITKATNGKLPTFVRKNANPLPSFKPAVASQAEQHDQDIDDDEGVDKNKQALLASLLNNSEQESFSEKDLIDARVSSAREDKITAVECIHTGVKRKKACKDCSCGLKEEEEAEIDGVRAAQDRVVVQFTPAELTEIDFTIEGKKVGGCGSCTLGDAFRCDGCPYLGLPAFTPGQAINLTAISDDL</sequence>
<dbReference type="GO" id="GO:0051539">
    <property type="term" value="F:4 iron, 4 sulfur cluster binding"/>
    <property type="evidence" value="ECO:0007669"/>
    <property type="project" value="UniProtKB-KW"/>
</dbReference>
<dbReference type="OMA" id="TMITCGK"/>
<evidence type="ECO:0000313" key="13">
    <source>
        <dbReference type="Proteomes" id="UP000002866"/>
    </source>
</evidence>
<dbReference type="GO" id="GO:0034599">
    <property type="term" value="P:cellular response to oxidative stress"/>
    <property type="evidence" value="ECO:0007669"/>
    <property type="project" value="EnsemblFungi"/>
</dbReference>
<accession>I2GX74</accession>
<gene>
    <name evidence="12" type="primary">TBLA0A09410</name>
    <name evidence="12" type="ORF">TBLA_0A09410</name>
</gene>
<feature type="domain" description="Anamorsin C-terminal" evidence="10">
    <location>
        <begin position="226"/>
        <end position="321"/>
    </location>
</feature>
<dbReference type="InParanoid" id="I2GX74"/>
<evidence type="ECO:0000256" key="3">
    <source>
        <dbReference type="ARBA" id="ARBA00022485"/>
    </source>
</evidence>
<feature type="binding site" evidence="9">
    <location>
        <position position="305"/>
    </location>
    <ligand>
        <name>[4Fe-4S] cluster</name>
        <dbReference type="ChEBI" id="CHEBI:49883"/>
    </ligand>
</feature>
<evidence type="ECO:0000256" key="6">
    <source>
        <dbReference type="ARBA" id="ARBA00023004"/>
    </source>
</evidence>
<dbReference type="GO" id="GO:0005829">
    <property type="term" value="C:cytosol"/>
    <property type="evidence" value="ECO:0007669"/>
    <property type="project" value="EnsemblFungi"/>
</dbReference>
<keyword evidence="5 9" id="KW-0479">Metal-binding</keyword>
<keyword evidence="13" id="KW-1185">Reference proteome</keyword>
<dbReference type="KEGG" id="tbl:TBLA_0A09410"/>
<dbReference type="GO" id="GO:1901299">
    <property type="term" value="P:negative regulation of hydrogen peroxide-mediated programmed cell death"/>
    <property type="evidence" value="ECO:0007669"/>
    <property type="project" value="EnsemblFungi"/>
</dbReference>
<dbReference type="HOGENOM" id="CLU_067152_0_0_1"/>
<dbReference type="HAMAP" id="MF_03115">
    <property type="entry name" value="Anamorsin"/>
    <property type="match status" value="1"/>
</dbReference>
<dbReference type="FunCoup" id="I2GX74">
    <property type="interactions" value="184"/>
</dbReference>
<feature type="binding site" evidence="9">
    <location>
        <position position="302"/>
    </location>
    <ligand>
        <name>[4Fe-4S] cluster</name>
        <dbReference type="ChEBI" id="CHEBI:49883"/>
    </ligand>
</feature>
<evidence type="ECO:0000256" key="5">
    <source>
        <dbReference type="ARBA" id="ARBA00022723"/>
    </source>
</evidence>
<dbReference type="OrthoDB" id="311633at2759"/>
<organism evidence="12 13">
    <name type="scientific">Henningerozyma blattae (strain ATCC 34711 / CBS 6284 / DSM 70876 / NBRC 10599 / NRRL Y-10934 / UCD 77-7)</name>
    <name type="common">Yeast</name>
    <name type="synonym">Tetrapisispora blattae</name>
    <dbReference type="NCBI Taxonomy" id="1071380"/>
    <lineage>
        <taxon>Eukaryota</taxon>
        <taxon>Fungi</taxon>
        <taxon>Dikarya</taxon>
        <taxon>Ascomycota</taxon>
        <taxon>Saccharomycotina</taxon>
        <taxon>Saccharomycetes</taxon>
        <taxon>Saccharomycetales</taxon>
        <taxon>Saccharomycetaceae</taxon>
        <taxon>Henningerozyma</taxon>
    </lineage>
</organism>
<feature type="binding site" evidence="9">
    <location>
        <position position="294"/>
    </location>
    <ligand>
        <name>[4Fe-4S] cluster</name>
        <dbReference type="ChEBI" id="CHEBI:49883"/>
    </ligand>
</feature>
<comment type="subcellular location">
    <subcellularLocation>
        <location evidence="9">Cytoplasm</location>
    </subcellularLocation>
    <subcellularLocation>
        <location evidence="9">Mitochondrion intermembrane space</location>
    </subcellularLocation>
</comment>
<keyword evidence="9" id="KW-0001">2Fe-2S</keyword>
<dbReference type="PANTHER" id="PTHR13273">
    <property type="entry name" value="ANAMORSIN"/>
    <property type="match status" value="1"/>
</dbReference>
<comment type="caution">
    <text evidence="9">Lacks conserved residue(s) required for the propagation of feature annotation.</text>
</comment>
<keyword evidence="3 9" id="KW-0004">4Fe-4S</keyword>
<keyword evidence="8 9" id="KW-0496">Mitochondrion</keyword>
<dbReference type="EMBL" id="HE806316">
    <property type="protein sequence ID" value="CCH58726.1"/>
    <property type="molecule type" value="Genomic_DNA"/>
</dbReference>
<evidence type="ECO:0000256" key="7">
    <source>
        <dbReference type="ARBA" id="ARBA00023014"/>
    </source>
</evidence>
<evidence type="ECO:0000259" key="10">
    <source>
        <dbReference type="Pfam" id="PF05093"/>
    </source>
</evidence>
<dbReference type="PANTHER" id="PTHR13273:SF14">
    <property type="entry name" value="ANAMORSIN"/>
    <property type="match status" value="1"/>
</dbReference>
<comment type="cofactor">
    <cofactor evidence="9">
        <name>[2Fe-2S] cluster</name>
        <dbReference type="ChEBI" id="CHEBI:190135"/>
    </cofactor>
</comment>
<dbReference type="GeneID" id="14493470"/>
<dbReference type="GO" id="GO:0051537">
    <property type="term" value="F:2 iron, 2 sulfur cluster binding"/>
    <property type="evidence" value="ECO:0007669"/>
    <property type="project" value="UniProtKB-UniRule"/>
</dbReference>
<evidence type="ECO:0000256" key="1">
    <source>
        <dbReference type="ARBA" id="ARBA00001966"/>
    </source>
</evidence>
<comment type="similarity">
    <text evidence="2 9">Belongs to the anamorsin family.</text>
</comment>
<feature type="short sequence motif" description="Cx2C motif 1" evidence="9">
    <location>
        <begin position="291"/>
        <end position="294"/>
    </location>
</feature>
<feature type="binding site" evidence="9">
    <location>
        <position position="291"/>
    </location>
    <ligand>
        <name>[4Fe-4S] cluster</name>
        <dbReference type="ChEBI" id="CHEBI:49883"/>
    </ligand>
</feature>
<dbReference type="Pfam" id="PF05093">
    <property type="entry name" value="CIAPIN1"/>
    <property type="match status" value="1"/>
</dbReference>
<dbReference type="GO" id="GO:0097361">
    <property type="term" value="C:cytosolic [4Fe-4S] assembly targeting complex"/>
    <property type="evidence" value="ECO:0007669"/>
    <property type="project" value="EnsemblFungi"/>
</dbReference>
<comment type="cofactor">
    <cofactor evidence="1 9">
        <name>[4Fe-4S] cluster</name>
        <dbReference type="ChEBI" id="CHEBI:49883"/>
    </cofactor>
</comment>
<comment type="domain">
    <text evidence="9">The C-terminal domain binds 2 Fe-S clusters but is otherwise mostly in an intrinsically disordered conformation.</text>
</comment>
<dbReference type="GO" id="GO:0046872">
    <property type="term" value="F:metal ion binding"/>
    <property type="evidence" value="ECO:0007669"/>
    <property type="project" value="UniProtKB-KW"/>
</dbReference>
<dbReference type="STRING" id="1071380.I2GX74"/>
<dbReference type="eggNOG" id="KOG4020">
    <property type="taxonomic scope" value="Eukaryota"/>
</dbReference>
<dbReference type="GO" id="GO:0016226">
    <property type="term" value="P:iron-sulfur cluster assembly"/>
    <property type="evidence" value="ECO:0007669"/>
    <property type="project" value="UniProtKB-UniRule"/>
</dbReference>
<proteinExistence type="inferred from homology"/>
<dbReference type="RefSeq" id="XP_004178245.1">
    <property type="nucleotide sequence ID" value="XM_004178197.1"/>
</dbReference>
<reference evidence="12 13" key="1">
    <citation type="journal article" date="2011" name="Proc. Natl. Acad. Sci. U.S.A.">
        <title>Evolutionary erosion of yeast sex chromosomes by mating-type switching accidents.</title>
        <authorList>
            <person name="Gordon J.L."/>
            <person name="Armisen D."/>
            <person name="Proux-Wera E."/>
            <person name="Oheigeartaigh S.S."/>
            <person name="Byrne K.P."/>
            <person name="Wolfe K.H."/>
        </authorList>
    </citation>
    <scope>NUCLEOTIDE SEQUENCE [LARGE SCALE GENOMIC DNA]</scope>
    <source>
        <strain evidence="13">ATCC 34711 / CBS 6284 / DSM 70876 / NBRC 10599 / NRRL Y-10934 / UCD 77-7</strain>
    </source>
</reference>
<feature type="binding site" evidence="9">
    <location>
        <position position="231"/>
    </location>
    <ligand>
        <name>[2Fe-2S] cluster</name>
        <dbReference type="ChEBI" id="CHEBI:190135"/>
    </ligand>
</feature>
<feature type="region of interest" description="Fe-S binding site B" evidence="9">
    <location>
        <begin position="291"/>
        <end position="305"/>
    </location>
</feature>
<evidence type="ECO:0000259" key="11">
    <source>
        <dbReference type="Pfam" id="PF16803"/>
    </source>
</evidence>
<feature type="binding site" evidence="9">
    <location>
        <position position="247"/>
    </location>
    <ligand>
        <name>[2Fe-2S] cluster</name>
        <dbReference type="ChEBI" id="CHEBI:190135"/>
    </ligand>
</feature>
<evidence type="ECO:0000256" key="8">
    <source>
        <dbReference type="ARBA" id="ARBA00023128"/>
    </source>
</evidence>
<dbReference type="GO" id="GO:0005758">
    <property type="term" value="C:mitochondrial intermembrane space"/>
    <property type="evidence" value="ECO:0007669"/>
    <property type="project" value="UniProtKB-SubCell"/>
</dbReference>
<keyword evidence="7 9" id="KW-0411">Iron-sulfur</keyword>
<evidence type="ECO:0000256" key="2">
    <source>
        <dbReference type="ARBA" id="ARBA00008169"/>
    </source>
</evidence>
<dbReference type="GO" id="GO:0045019">
    <property type="term" value="P:negative regulation of nitric oxide biosynthetic process"/>
    <property type="evidence" value="ECO:0007669"/>
    <property type="project" value="EnsemblFungi"/>
</dbReference>
<dbReference type="Pfam" id="PF16803">
    <property type="entry name" value="DRE2_N"/>
    <property type="match status" value="1"/>
</dbReference>
<feature type="region of interest" description="Fe-S binding site A" evidence="9">
    <location>
        <begin position="231"/>
        <end position="247"/>
    </location>
</feature>
<comment type="domain">
    <text evidence="9">The twin Cx2C motifs are involved in the recognition by the mitochondrial MIA40-ERV1 disulfide relay system. The formation of 2 disulfide bonds in the Cx2C motifs through dithiol/disulfide exchange reactions effectively traps the protein in the mitochondrial intermembrane space.</text>
</comment>
<feature type="domain" description="Fe-S cluster assembly protein Dre2 N-terminal" evidence="11">
    <location>
        <begin position="2"/>
        <end position="129"/>
    </location>
</feature>
<dbReference type="InterPro" id="IPR031838">
    <property type="entry name" value="Dre2_N"/>
</dbReference>
<evidence type="ECO:0000256" key="4">
    <source>
        <dbReference type="ARBA" id="ARBA00022490"/>
    </source>
</evidence>
<dbReference type="GO" id="GO:0009055">
    <property type="term" value="F:electron transfer activity"/>
    <property type="evidence" value="ECO:0007669"/>
    <property type="project" value="UniProtKB-UniRule"/>
</dbReference>
<feature type="short sequence motif" description="Cx2C motif 2" evidence="9">
    <location>
        <begin position="302"/>
        <end position="305"/>
    </location>
</feature>
<feature type="binding site" evidence="9">
    <location>
        <position position="245"/>
    </location>
    <ligand>
        <name>[2Fe-2S] cluster</name>
        <dbReference type="ChEBI" id="CHEBI:190135"/>
    </ligand>
</feature>
<dbReference type="InterPro" id="IPR046408">
    <property type="entry name" value="CIAPIN1"/>
</dbReference>